<evidence type="ECO:0000256" key="1">
    <source>
        <dbReference type="ARBA" id="ARBA00022450"/>
    </source>
</evidence>
<dbReference type="Gene3D" id="1.10.1200.10">
    <property type="entry name" value="ACP-like"/>
    <property type="match status" value="1"/>
</dbReference>
<evidence type="ECO:0000313" key="5">
    <source>
        <dbReference type="Proteomes" id="UP001230933"/>
    </source>
</evidence>
<protein>
    <submittedName>
        <fullName evidence="4">Acyl carrier protein</fullName>
    </submittedName>
</protein>
<dbReference type="PROSITE" id="PS50075">
    <property type="entry name" value="CARRIER"/>
    <property type="match status" value="1"/>
</dbReference>
<dbReference type="Proteomes" id="UP001230933">
    <property type="component" value="Plasmid pMGMM8_1"/>
</dbReference>
<dbReference type="Pfam" id="PF00550">
    <property type="entry name" value="PP-binding"/>
    <property type="match status" value="1"/>
</dbReference>
<dbReference type="InterPro" id="IPR009081">
    <property type="entry name" value="PP-bd_ACP"/>
</dbReference>
<dbReference type="SMART" id="SM00823">
    <property type="entry name" value="PKS_PP"/>
    <property type="match status" value="1"/>
</dbReference>
<dbReference type="InterPro" id="IPR036736">
    <property type="entry name" value="ACP-like_sf"/>
</dbReference>
<dbReference type="GO" id="GO:0031177">
    <property type="term" value="F:phosphopantetheine binding"/>
    <property type="evidence" value="ECO:0007669"/>
    <property type="project" value="InterPro"/>
</dbReference>
<gene>
    <name evidence="4" type="ORF">QIE55_32365</name>
</gene>
<accession>A0AAX4A0C0</accession>
<evidence type="ECO:0000259" key="3">
    <source>
        <dbReference type="PROSITE" id="PS50075"/>
    </source>
</evidence>
<dbReference type="InterPro" id="IPR020806">
    <property type="entry name" value="PKS_PP-bd"/>
</dbReference>
<geneLocation type="plasmid" evidence="4 5">
    <name>pMGMM8_1</name>
</geneLocation>
<dbReference type="SUPFAM" id="SSF47336">
    <property type="entry name" value="ACP-like"/>
    <property type="match status" value="1"/>
</dbReference>
<keyword evidence="2" id="KW-0597">Phosphoprotein</keyword>
<keyword evidence="1" id="KW-0596">Phosphopantetheine</keyword>
<organism evidence="4 5">
    <name type="scientific">Rhodococcus erythropolis</name>
    <name type="common">Arthrobacter picolinophilus</name>
    <dbReference type="NCBI Taxonomy" id="1833"/>
    <lineage>
        <taxon>Bacteria</taxon>
        <taxon>Bacillati</taxon>
        <taxon>Actinomycetota</taxon>
        <taxon>Actinomycetes</taxon>
        <taxon>Mycobacteriales</taxon>
        <taxon>Nocardiaceae</taxon>
        <taxon>Rhodococcus</taxon>
        <taxon>Rhodococcus erythropolis group</taxon>
    </lineage>
</organism>
<dbReference type="EMBL" id="CP133191">
    <property type="protein sequence ID" value="WMN03103.1"/>
    <property type="molecule type" value="Genomic_DNA"/>
</dbReference>
<keyword evidence="4" id="KW-0614">Plasmid</keyword>
<dbReference type="SMART" id="SM01294">
    <property type="entry name" value="PKS_PP_betabranch"/>
    <property type="match status" value="1"/>
</dbReference>
<proteinExistence type="predicted"/>
<dbReference type="RefSeq" id="WP_308372625.1">
    <property type="nucleotide sequence ID" value="NZ_CP133191.1"/>
</dbReference>
<dbReference type="AlphaFoldDB" id="A0AAX4A0C0"/>
<name>A0AAX4A0C0_RHOER</name>
<evidence type="ECO:0000256" key="2">
    <source>
        <dbReference type="ARBA" id="ARBA00022553"/>
    </source>
</evidence>
<evidence type="ECO:0000313" key="4">
    <source>
        <dbReference type="EMBL" id="WMN03103.1"/>
    </source>
</evidence>
<reference evidence="4" key="1">
    <citation type="submission" date="2023-08" db="EMBL/GenBank/DDBJ databases">
        <title>Isolation and Characterization of Rhodococcus erythropolis MGMM8.</title>
        <authorList>
            <person name="Diabankana R.G.C."/>
            <person name="Afordoanyi D.M."/>
            <person name="Validov S.Z."/>
        </authorList>
    </citation>
    <scope>NUCLEOTIDE SEQUENCE</scope>
    <source>
        <strain evidence="4">MGMM8</strain>
        <plasmid evidence="4">pMGMM8_1</plasmid>
    </source>
</reference>
<sequence>MNSDTSGACSGSRSANPPGEQEIRSWLVETMAGMSAVPRAEIDTTVPFAELSLTSLQGVRMSADLGEWLGMRIPNGVVFDYPTIDLMARYLSNAVKPVEEVPAAVDEEPDPHDPDFDESMEELLRLLDEDVRRSAVDVNGSDVVEDNGEPA</sequence>
<feature type="domain" description="Carrier" evidence="3">
    <location>
        <begin position="18"/>
        <end position="95"/>
    </location>
</feature>